<feature type="compositionally biased region" description="Basic and acidic residues" evidence="1">
    <location>
        <begin position="280"/>
        <end position="291"/>
    </location>
</feature>
<name>A0A088S115_LEIPA</name>
<proteinExistence type="predicted"/>
<dbReference type="EMBL" id="CP009401">
    <property type="protein sequence ID" value="AIO01220.1"/>
    <property type="molecule type" value="Genomic_DNA"/>
</dbReference>
<feature type="region of interest" description="Disordered" evidence="1">
    <location>
        <begin position="270"/>
        <end position="291"/>
    </location>
</feature>
<dbReference type="AlphaFoldDB" id="A0A088S115"/>
<reference evidence="2 3" key="1">
    <citation type="journal article" date="2015" name="Sci. Rep.">
        <title>The genome of Leishmania panamensis: insights into genomics of the L. (Viannia) subgenus.</title>
        <authorList>
            <person name="Llanes A."/>
            <person name="Restrepo C.M."/>
            <person name="Vecchio G.D."/>
            <person name="Anguizola F.J."/>
            <person name="Lleonart R."/>
        </authorList>
    </citation>
    <scope>NUCLEOTIDE SEQUENCE [LARGE SCALE GENOMIC DNA]</scope>
    <source>
        <strain evidence="2 3">MHOM/PA/94/PSC-1</strain>
    </source>
</reference>
<accession>A0A088S115</accession>
<dbReference type="RefSeq" id="XP_010702020.1">
    <property type="nucleotide sequence ID" value="XM_010703718.1"/>
</dbReference>
<dbReference type="KEGG" id="lpan:LPMP_323360"/>
<dbReference type="eggNOG" id="ENOG502S5AM">
    <property type="taxonomic scope" value="Eukaryota"/>
</dbReference>
<dbReference type="GeneID" id="22578077"/>
<evidence type="ECO:0000256" key="1">
    <source>
        <dbReference type="SAM" id="MobiDB-lite"/>
    </source>
</evidence>
<organism evidence="2 3">
    <name type="scientific">Leishmania panamensis</name>
    <dbReference type="NCBI Taxonomy" id="5679"/>
    <lineage>
        <taxon>Eukaryota</taxon>
        <taxon>Discoba</taxon>
        <taxon>Euglenozoa</taxon>
        <taxon>Kinetoplastea</taxon>
        <taxon>Metakinetoplastina</taxon>
        <taxon>Trypanosomatida</taxon>
        <taxon>Trypanosomatidae</taxon>
        <taxon>Leishmaniinae</taxon>
        <taxon>Leishmania</taxon>
        <taxon>Leishmania guyanensis species complex</taxon>
    </lineage>
</organism>
<dbReference type="Proteomes" id="UP000063063">
    <property type="component" value="Chromosome 32"/>
</dbReference>
<dbReference type="VEuPathDB" id="TriTrypDB:LPMP_323360"/>
<dbReference type="VEuPathDB" id="TriTrypDB:LPAL13_320040100"/>
<gene>
    <name evidence="2" type="ORF">LPMP_323360</name>
</gene>
<dbReference type="OrthoDB" id="272939at2759"/>
<evidence type="ECO:0000313" key="3">
    <source>
        <dbReference type="Proteomes" id="UP000063063"/>
    </source>
</evidence>
<keyword evidence="3" id="KW-1185">Reference proteome</keyword>
<sequence>MPSYTPYVAHTKRVTARLRARMHNQSFGNALLASAAVERSDLSKVADMRLGELVALRADHQRTFDPLFKQKALNLLQTLPLKAAAEDPHFSYTMGALRVCGYFSAAQSPATFNLLNHATRHTFLLDAFSIYQLFLSLEDMRHPQTAEILSIVLPRVTEVATDCTEGEARLILDIYFKHKLLTVELSERLVGVIIGSVNDLRGRDLISAVAVVPSMGTEKVARRFLEAATPRLCRTLRETTEHAQLYRVTYLQPADGGDASSAAARLMLRQDTDDELPPNPDRETPTEKTLRRRKEESWRAFLITQIYDGLNLHRELQKSIAWLCWAPRPLLNELVRCALLWSEPVLGGSPGQSLVVLKGESTGVTASSCAVAADGELATGAEEREKYARDLPQLRRRSLCHCLKMLHFTSYRHLPALRLLSARIAATKDVMGIASPLVLARELSQAVEAIAFFYATDCAPAVTAIIDDILEHIESSMNAPALLNRFRALSIEEVKLAERVVLRVLLSCARLLSTYIAEKAEKSTLEAAPAQEEAMRAILTQATTLAMSPITRAYLAMGLRLIHVREVQREGDTIQVQNFVGTMHVFYATTVILTVAAQAGAAPAALDMAAHDILRANLRQLLPWAQTMSSMRVGEMPEEAAVEMAKALVLLKKYPEIMDTPTGTMTQRGGKKEER</sequence>
<protein>
    <submittedName>
        <fullName evidence="2">Mitochondrial RNA binding protein, putative</fullName>
    </submittedName>
</protein>
<evidence type="ECO:0000313" key="2">
    <source>
        <dbReference type="EMBL" id="AIO01220.1"/>
    </source>
</evidence>
<dbReference type="CDD" id="cd23677">
    <property type="entry name" value="RESC3_ARM-like"/>
    <property type="match status" value="1"/>
</dbReference>